<keyword evidence="2" id="KW-1185">Reference proteome</keyword>
<name>A0ABU0H6H7_9HYPH</name>
<reference evidence="1 2" key="1">
    <citation type="submission" date="2023-07" db="EMBL/GenBank/DDBJ databases">
        <title>Genomic Encyclopedia of Type Strains, Phase IV (KMG-IV): sequencing the most valuable type-strain genomes for metagenomic binning, comparative biology and taxonomic classification.</title>
        <authorList>
            <person name="Goeker M."/>
        </authorList>
    </citation>
    <scope>NUCLEOTIDE SEQUENCE [LARGE SCALE GENOMIC DNA]</scope>
    <source>
        <strain evidence="1 2">B6-8</strain>
    </source>
</reference>
<dbReference type="InterPro" id="IPR006311">
    <property type="entry name" value="TAT_signal"/>
</dbReference>
<proteinExistence type="predicted"/>
<dbReference type="InterPro" id="IPR036514">
    <property type="entry name" value="SGNH_hydro_sf"/>
</dbReference>
<dbReference type="CDD" id="cd00229">
    <property type="entry name" value="SGNH_hydrolase"/>
    <property type="match status" value="1"/>
</dbReference>
<dbReference type="RefSeq" id="WP_266348845.1">
    <property type="nucleotide sequence ID" value="NZ_JAPKNG010000003.1"/>
</dbReference>
<evidence type="ECO:0008006" key="3">
    <source>
        <dbReference type="Google" id="ProtNLM"/>
    </source>
</evidence>
<accession>A0ABU0H6H7</accession>
<dbReference type="Gene3D" id="3.40.50.1110">
    <property type="entry name" value="SGNH hydrolase"/>
    <property type="match status" value="1"/>
</dbReference>
<dbReference type="SUPFAM" id="SSF52266">
    <property type="entry name" value="SGNH hydrolase"/>
    <property type="match status" value="1"/>
</dbReference>
<protein>
    <recommendedName>
        <fullName evidence="3">SGNH hydrolase-type esterase domain-containing protein</fullName>
    </recommendedName>
</protein>
<gene>
    <name evidence="1" type="ORF">QO014_002310</name>
</gene>
<evidence type="ECO:0000313" key="2">
    <source>
        <dbReference type="Proteomes" id="UP001241603"/>
    </source>
</evidence>
<sequence length="447" mass="46909">MTWINRRAFLGLGSSLATGLWLVSHGANASEFRRRAMEGGGDGHVRMFAGSRAEFPFAFKSVAGGAAEWTVSRLAFANPGCEKTDLEAVFVNLALPPERGGAETPGPATIRVAAVLRIEGAAGRLGVAAHDRTAVVVSVAPGEVGRIIWPDTTIAAGARYYVDSFVQSDVEQGVPVAYQTNAERGEGVALLGTNIGDDIPIDAKVEFADGRSAFGPSALLARPVGQRRGISAALIVDSIGMGAAEARSGGDLNGQRGFLGRGLDKLGVDSGKLGMHGSVIASFLGDAFKVRRQIMNEAADLLVFQVGNNDLNRSLSDIIKDWSAMADNLSDGGRLPAIGVMPGPKTRSTDNWSSLAGQSVYPSDSFADPLTSAEIRFGFRHWMASQVGDRLLGVIDPLPYWSDAPQRPDYWKPGATADGTHPSAAAQQEAVKATIAPDIARILAADG</sequence>
<comment type="caution">
    <text evidence="1">The sequence shown here is derived from an EMBL/GenBank/DDBJ whole genome shotgun (WGS) entry which is preliminary data.</text>
</comment>
<dbReference type="EMBL" id="JAUSVO010000003">
    <property type="protein sequence ID" value="MDQ0437918.1"/>
    <property type="molecule type" value="Genomic_DNA"/>
</dbReference>
<evidence type="ECO:0000313" key="1">
    <source>
        <dbReference type="EMBL" id="MDQ0437918.1"/>
    </source>
</evidence>
<dbReference type="PROSITE" id="PS51318">
    <property type="entry name" value="TAT"/>
    <property type="match status" value="1"/>
</dbReference>
<dbReference type="Proteomes" id="UP001241603">
    <property type="component" value="Unassembled WGS sequence"/>
</dbReference>
<organism evidence="1 2">
    <name type="scientific">Kaistia dalseonensis</name>
    <dbReference type="NCBI Taxonomy" id="410840"/>
    <lineage>
        <taxon>Bacteria</taxon>
        <taxon>Pseudomonadati</taxon>
        <taxon>Pseudomonadota</taxon>
        <taxon>Alphaproteobacteria</taxon>
        <taxon>Hyphomicrobiales</taxon>
        <taxon>Kaistiaceae</taxon>
        <taxon>Kaistia</taxon>
    </lineage>
</organism>